<accession>A0A328E580</accession>
<name>A0A328E580_9ASTE</name>
<dbReference type="GO" id="GO:0005840">
    <property type="term" value="C:ribosome"/>
    <property type="evidence" value="ECO:0007669"/>
    <property type="project" value="UniProtKB-KW"/>
</dbReference>
<organism evidence="3 4">
    <name type="scientific">Cuscuta australis</name>
    <dbReference type="NCBI Taxonomy" id="267555"/>
    <lineage>
        <taxon>Eukaryota</taxon>
        <taxon>Viridiplantae</taxon>
        <taxon>Streptophyta</taxon>
        <taxon>Embryophyta</taxon>
        <taxon>Tracheophyta</taxon>
        <taxon>Spermatophyta</taxon>
        <taxon>Magnoliopsida</taxon>
        <taxon>eudicotyledons</taxon>
        <taxon>Gunneridae</taxon>
        <taxon>Pentapetalae</taxon>
        <taxon>asterids</taxon>
        <taxon>lamiids</taxon>
        <taxon>Solanales</taxon>
        <taxon>Convolvulaceae</taxon>
        <taxon>Cuscuteae</taxon>
        <taxon>Cuscuta</taxon>
        <taxon>Cuscuta subgen. Grammica</taxon>
        <taxon>Cuscuta sect. Cleistogrammica</taxon>
    </lineage>
</organism>
<keyword evidence="2" id="KW-0687">Ribonucleoprotein</keyword>
<dbReference type="AlphaFoldDB" id="A0A328E580"/>
<dbReference type="Proteomes" id="UP000249390">
    <property type="component" value="Unassembled WGS sequence"/>
</dbReference>
<dbReference type="GO" id="GO:0003735">
    <property type="term" value="F:structural constituent of ribosome"/>
    <property type="evidence" value="ECO:0007669"/>
    <property type="project" value="InterPro"/>
</dbReference>
<keyword evidence="1" id="KW-0689">Ribosomal protein</keyword>
<evidence type="ECO:0000256" key="1">
    <source>
        <dbReference type="ARBA" id="ARBA00022980"/>
    </source>
</evidence>
<evidence type="ECO:0000313" key="4">
    <source>
        <dbReference type="Proteomes" id="UP000249390"/>
    </source>
</evidence>
<dbReference type="GO" id="GO:0006412">
    <property type="term" value="P:translation"/>
    <property type="evidence" value="ECO:0007669"/>
    <property type="project" value="InterPro"/>
</dbReference>
<dbReference type="GO" id="GO:1990904">
    <property type="term" value="C:ribonucleoprotein complex"/>
    <property type="evidence" value="ECO:0007669"/>
    <property type="project" value="UniProtKB-KW"/>
</dbReference>
<reference evidence="3 4" key="1">
    <citation type="submission" date="2018-06" db="EMBL/GenBank/DDBJ databases">
        <title>The Genome of Cuscuta australis (Dodder) Provides Insight into the Evolution of Plant Parasitism.</title>
        <authorList>
            <person name="Liu H."/>
        </authorList>
    </citation>
    <scope>NUCLEOTIDE SEQUENCE [LARGE SCALE GENOMIC DNA]</scope>
    <source>
        <strain evidence="4">cv. Yunnan</strain>
        <tissue evidence="3">Vines</tissue>
    </source>
</reference>
<protein>
    <submittedName>
        <fullName evidence="3">Uncharacterized protein</fullName>
    </submittedName>
</protein>
<gene>
    <name evidence="3" type="ORF">DM860_011105</name>
</gene>
<dbReference type="EMBL" id="NQVE01000050">
    <property type="protein sequence ID" value="RAL51603.1"/>
    <property type="molecule type" value="Genomic_DNA"/>
</dbReference>
<comment type="caution">
    <text evidence="3">The sequence shown here is derived from an EMBL/GenBank/DDBJ whole genome shotgun (WGS) entry which is preliminary data.</text>
</comment>
<keyword evidence="4" id="KW-1185">Reference proteome</keyword>
<proteinExistence type="predicted"/>
<dbReference type="InterPro" id="IPR036967">
    <property type="entry name" value="Ribosomal_uS11_sf"/>
</dbReference>
<evidence type="ECO:0000313" key="3">
    <source>
        <dbReference type="EMBL" id="RAL51603.1"/>
    </source>
</evidence>
<sequence>MCNKWMLYVLKSRRKTWEPTEDNVTLGPAVRDGELVFGVVHIFASFNDTSIVSSSFMFLSFYPSIYHSLPNCEFTTASHVHMLFFLISHRALPIYLAVKHWSASLEIGNNG</sequence>
<dbReference type="Gene3D" id="3.30.420.80">
    <property type="entry name" value="Ribosomal protein S11"/>
    <property type="match status" value="1"/>
</dbReference>
<evidence type="ECO:0000256" key="2">
    <source>
        <dbReference type="ARBA" id="ARBA00023274"/>
    </source>
</evidence>